<feature type="compositionally biased region" description="Acidic residues" evidence="1">
    <location>
        <begin position="64"/>
        <end position="74"/>
    </location>
</feature>
<name>A0A8H7F4I3_AGABI</name>
<dbReference type="InterPro" id="IPR036322">
    <property type="entry name" value="WD40_repeat_dom_sf"/>
</dbReference>
<dbReference type="EMBL" id="JABXXO010000006">
    <property type="protein sequence ID" value="KAF7776514.1"/>
    <property type="molecule type" value="Genomic_DNA"/>
</dbReference>
<feature type="region of interest" description="Disordered" evidence="1">
    <location>
        <begin position="692"/>
        <end position="723"/>
    </location>
</feature>
<accession>A0A8H7F4I3</accession>
<proteinExistence type="predicted"/>
<feature type="region of interest" description="Disordered" evidence="1">
    <location>
        <begin position="1024"/>
        <end position="1043"/>
    </location>
</feature>
<feature type="compositionally biased region" description="Pro residues" evidence="1">
    <location>
        <begin position="47"/>
        <end position="59"/>
    </location>
</feature>
<dbReference type="SUPFAM" id="SSF50978">
    <property type="entry name" value="WD40 repeat-like"/>
    <property type="match status" value="1"/>
</dbReference>
<dbReference type="PANTHER" id="PTHR13268">
    <property type="entry name" value="BREAST CARCINOMA AMPLIFIED SEQUENCE 3"/>
    <property type="match status" value="1"/>
</dbReference>
<dbReference type="GO" id="GO:0005737">
    <property type="term" value="C:cytoplasm"/>
    <property type="evidence" value="ECO:0007669"/>
    <property type="project" value="TreeGrafter"/>
</dbReference>
<dbReference type="Pfam" id="PF21034">
    <property type="entry name" value="BCAS3_WD40"/>
    <property type="match status" value="1"/>
</dbReference>
<feature type="compositionally biased region" description="Polar residues" evidence="1">
    <location>
        <begin position="693"/>
        <end position="703"/>
    </location>
</feature>
<gene>
    <name evidence="3" type="ORF">Agabi119p4_4907</name>
</gene>
<feature type="compositionally biased region" description="Low complexity" evidence="1">
    <location>
        <begin position="377"/>
        <end position="386"/>
    </location>
</feature>
<dbReference type="PANTHER" id="PTHR13268:SF0">
    <property type="entry name" value="BCAS3 MICROTUBULE ASSOCIATED CELL MIGRATION FACTOR"/>
    <property type="match status" value="1"/>
</dbReference>
<reference evidence="3 4" key="1">
    <citation type="journal article" name="Sci. Rep.">
        <title>Telomere-to-telomere assembled and centromere annotated genomes of the two main subspecies of the button mushroom Agaricus bisporus reveal especially polymorphic chromosome ends.</title>
        <authorList>
            <person name="Sonnenberg A.S.M."/>
            <person name="Sedaghat-Telgerd N."/>
            <person name="Lavrijssen B."/>
            <person name="Ohm R.A."/>
            <person name="Hendrickx P.M."/>
            <person name="Scholtmeijer K."/>
            <person name="Baars J.J.P."/>
            <person name="van Peer A."/>
        </authorList>
    </citation>
    <scope>NUCLEOTIDE SEQUENCE [LARGE SCALE GENOMIC DNA]</scope>
    <source>
        <strain evidence="3 4">H119_p4</strain>
    </source>
</reference>
<protein>
    <recommendedName>
        <fullName evidence="2">BCAS3 WD40 domain-containing protein</fullName>
    </recommendedName>
</protein>
<dbReference type="InterPro" id="IPR048382">
    <property type="entry name" value="BCAS3_WD40"/>
</dbReference>
<evidence type="ECO:0000313" key="4">
    <source>
        <dbReference type="Proteomes" id="UP000629468"/>
    </source>
</evidence>
<feature type="compositionally biased region" description="Polar residues" evidence="1">
    <location>
        <begin position="626"/>
        <end position="643"/>
    </location>
</feature>
<dbReference type="AlphaFoldDB" id="A0A8H7F4I3"/>
<evidence type="ECO:0000256" key="1">
    <source>
        <dbReference type="SAM" id="MobiDB-lite"/>
    </source>
</evidence>
<feature type="region of interest" description="Disordered" evidence="1">
    <location>
        <begin position="37"/>
        <end position="74"/>
    </location>
</feature>
<dbReference type="GO" id="GO:0006914">
    <property type="term" value="P:autophagy"/>
    <property type="evidence" value="ECO:0007669"/>
    <property type="project" value="InterPro"/>
</dbReference>
<feature type="region of interest" description="Disordered" evidence="1">
    <location>
        <begin position="365"/>
        <end position="386"/>
    </location>
</feature>
<evidence type="ECO:0000313" key="3">
    <source>
        <dbReference type="EMBL" id="KAF7776514.1"/>
    </source>
</evidence>
<dbReference type="InterPro" id="IPR045142">
    <property type="entry name" value="BCAS3-like"/>
</dbReference>
<evidence type="ECO:0000259" key="2">
    <source>
        <dbReference type="Pfam" id="PF21034"/>
    </source>
</evidence>
<dbReference type="GO" id="GO:0042594">
    <property type="term" value="P:response to starvation"/>
    <property type="evidence" value="ECO:0007669"/>
    <property type="project" value="TreeGrafter"/>
</dbReference>
<organism evidence="3 4">
    <name type="scientific">Agaricus bisporus var. burnettii</name>
    <dbReference type="NCBI Taxonomy" id="192524"/>
    <lineage>
        <taxon>Eukaryota</taxon>
        <taxon>Fungi</taxon>
        <taxon>Dikarya</taxon>
        <taxon>Basidiomycota</taxon>
        <taxon>Agaricomycotina</taxon>
        <taxon>Agaricomycetes</taxon>
        <taxon>Agaricomycetidae</taxon>
        <taxon>Agaricales</taxon>
        <taxon>Agaricineae</taxon>
        <taxon>Agaricaceae</taxon>
        <taxon>Agaricus</taxon>
    </lineage>
</organism>
<comment type="caution">
    <text evidence="3">The sequence shown here is derived from an EMBL/GenBank/DDBJ whole genome shotgun (WGS) entry which is preliminary data.</text>
</comment>
<feature type="domain" description="BCAS3 WD40" evidence="2">
    <location>
        <begin position="348"/>
        <end position="580"/>
    </location>
</feature>
<sequence>MHYSVSRDFDEEGWLSQLSAYTHSFMHEHPIEHLSPPFREADVRSPDTPPPLPIPPPRSRPLYDDNDSDDEDDMLASSVAGHTRCPTLPSHPSRFESLSRTIKNYTPQSTSVIKDAIRTYVPSSIPIPIPTAAPTPPMVSTPISYGRFSVDRSPCRDYDHPFDEPTSSYPAGLLHHLDTITWARWDTLPRRPILIIGYTAGIQIWDCSDLASVSELLNLSNQEWSHEHAGRTLHYSTFVHAAILPSPHSLLGILLTTPDSSSSAFFIYSLKNHQIIHKIALSAIASTFDSNNHFIVISTTSPATVHILSASTFHTLWTLSSNSLAPFSPSVSLAARGSPIDQPRSPPPVPVFALSNRLLAYASPSPHHHRNVQPLPTTATSTTQSGTHFGNTAIKVGGSVLSGMKYLGGKAYEAAKHRSGTEVSRSAPTDGRLHEVTPHTTPIVESGYHVTVLDLQSLLLEEDSSPTKVAEFVTSQSQQIAKLAFSKDGCSLISVPENGQVVRVFGIRPRRRVDDKPGDGVRLYDLRRGRTSVSVQGLESSRDARWVGIGTKNRTVHVFPTNPFGGRPDVLGHLQGKVKNTDELHPTLVEVAPLVRLRLKNTKVDPCAPLSFTFVHPGDVRVPSNLLPQSSSPRPHRVGNTQDLLVFDPSDGTLSLRRITCDQRPRDQLGLVSVSATARGVVSRSLPGAVGNTGATTRLSSSPGGIAVSHTSSSSATTGGGASSAGAQDVVMDLVGHDTVVATWNLQRRRDWEEIRKPVNAPIHTGQKRAIGADWLARAELSTCSRSPRILPRSLYLAHQFTFWTLGEDYHALLRQYHFDVRGNKIHVRREVQISVGVGLSDRFVEDFAGTSSSFDEPLASALAGDLVTDYATSIPTVLPMYPNGISGTQSALKAPAFIRNSIPIRRIGDGMSEGFGRIRREISSSYQKNKMCSPSLGPRREGDDLMSVPLEFDEEDEDFLGVSKSANGISTESDVALPTPESEDIWKGWESREVGQTVEEMEKFDDISVVGFLDEEQQKEKEVVRVKGRGKKGKKGKKGNQV</sequence>
<feature type="region of interest" description="Disordered" evidence="1">
    <location>
        <begin position="625"/>
        <end position="644"/>
    </location>
</feature>
<dbReference type="Proteomes" id="UP000629468">
    <property type="component" value="Unassembled WGS sequence"/>
</dbReference>
<feature type="compositionally biased region" description="Basic residues" evidence="1">
    <location>
        <begin position="1027"/>
        <end position="1043"/>
    </location>
</feature>